<evidence type="ECO:0000313" key="1">
    <source>
        <dbReference type="EMBL" id="CCD54419.1"/>
    </source>
</evidence>
<reference evidence="2" key="1">
    <citation type="journal article" date="2011" name="PLoS Genet.">
        <title>Genomic analysis of the necrotrophic fungal pathogens Sclerotinia sclerotiorum and Botrytis cinerea.</title>
        <authorList>
            <person name="Amselem J."/>
            <person name="Cuomo C.A."/>
            <person name="van Kan J.A."/>
            <person name="Viaud M."/>
            <person name="Benito E.P."/>
            <person name="Couloux A."/>
            <person name="Coutinho P.M."/>
            <person name="de Vries R.P."/>
            <person name="Dyer P.S."/>
            <person name="Fillinger S."/>
            <person name="Fournier E."/>
            <person name="Gout L."/>
            <person name="Hahn M."/>
            <person name="Kohn L."/>
            <person name="Lapalu N."/>
            <person name="Plummer K.M."/>
            <person name="Pradier J.M."/>
            <person name="Quevillon E."/>
            <person name="Sharon A."/>
            <person name="Simon A."/>
            <person name="ten Have A."/>
            <person name="Tudzynski B."/>
            <person name="Tudzynski P."/>
            <person name="Wincker P."/>
            <person name="Andrew M."/>
            <person name="Anthouard V."/>
            <person name="Beever R.E."/>
            <person name="Beffa R."/>
            <person name="Benoit I."/>
            <person name="Bouzid O."/>
            <person name="Brault B."/>
            <person name="Chen Z."/>
            <person name="Choquer M."/>
            <person name="Collemare J."/>
            <person name="Cotton P."/>
            <person name="Danchin E.G."/>
            <person name="Da Silva C."/>
            <person name="Gautier A."/>
            <person name="Giraud C."/>
            <person name="Giraud T."/>
            <person name="Gonzalez C."/>
            <person name="Grossetete S."/>
            <person name="Guldener U."/>
            <person name="Henrissat B."/>
            <person name="Howlett B.J."/>
            <person name="Kodira C."/>
            <person name="Kretschmer M."/>
            <person name="Lappartient A."/>
            <person name="Leroch M."/>
            <person name="Levis C."/>
            <person name="Mauceli E."/>
            <person name="Neuveglise C."/>
            <person name="Oeser B."/>
            <person name="Pearson M."/>
            <person name="Poulain J."/>
            <person name="Poussereau N."/>
            <person name="Quesneville H."/>
            <person name="Rascle C."/>
            <person name="Schumacher J."/>
            <person name="Segurens B."/>
            <person name="Sexton A."/>
            <person name="Silva E."/>
            <person name="Sirven C."/>
            <person name="Soanes D.M."/>
            <person name="Talbot N.J."/>
            <person name="Templeton M."/>
            <person name="Yandava C."/>
            <person name="Yarden O."/>
            <person name="Zeng Q."/>
            <person name="Rollins J.A."/>
            <person name="Lebrun M.H."/>
            <person name="Dickman M."/>
        </authorList>
    </citation>
    <scope>NUCLEOTIDE SEQUENCE [LARGE SCALE GENOMIC DNA]</scope>
    <source>
        <strain evidence="2">T4</strain>
    </source>
</reference>
<dbReference type="EMBL" id="FQ790351">
    <property type="protein sequence ID" value="CCD54419.1"/>
    <property type="molecule type" value="Genomic_DNA"/>
</dbReference>
<accession>G2YS21</accession>
<sequence length="59" mass="6855">MDVCKYRIYTVPVPTHPPSITCMCVLCETSYLPSDKKPAYIITRVSHLYQRDGGFYCHR</sequence>
<protein>
    <submittedName>
        <fullName evidence="1">Uncharacterized protein</fullName>
    </submittedName>
</protein>
<organism evidence="1 2">
    <name type="scientific">Botryotinia fuckeliana (strain T4)</name>
    <name type="common">Noble rot fungus</name>
    <name type="synonym">Botrytis cinerea</name>
    <dbReference type="NCBI Taxonomy" id="999810"/>
    <lineage>
        <taxon>Eukaryota</taxon>
        <taxon>Fungi</taxon>
        <taxon>Dikarya</taxon>
        <taxon>Ascomycota</taxon>
        <taxon>Pezizomycotina</taxon>
        <taxon>Leotiomycetes</taxon>
        <taxon>Helotiales</taxon>
        <taxon>Sclerotiniaceae</taxon>
        <taxon>Botrytis</taxon>
    </lineage>
</organism>
<proteinExistence type="predicted"/>
<dbReference type="AlphaFoldDB" id="G2YS21"/>
<dbReference type="InParanoid" id="G2YS21"/>
<evidence type="ECO:0000313" key="2">
    <source>
        <dbReference type="Proteomes" id="UP000008177"/>
    </source>
</evidence>
<name>G2YS21_BOTF4</name>
<gene>
    <name evidence="1" type="ORF">BofuT4_uP124670.1</name>
</gene>
<dbReference type="Proteomes" id="UP000008177">
    <property type="component" value="Unplaced contigs"/>
</dbReference>
<dbReference type="HOGENOM" id="CLU_2960518_0_0_1"/>